<dbReference type="Gene3D" id="3.40.309.10">
    <property type="entry name" value="Aldehyde Dehydrogenase, Chain A, domain 2"/>
    <property type="match status" value="1"/>
</dbReference>
<evidence type="ECO:0000256" key="1">
    <source>
        <dbReference type="ARBA" id="ARBA00023002"/>
    </source>
</evidence>
<dbReference type="InterPro" id="IPR015590">
    <property type="entry name" value="Aldehyde_DH_dom"/>
</dbReference>
<protein>
    <submittedName>
        <fullName evidence="3">Aldehyde dehydrogenase family protein</fullName>
    </submittedName>
</protein>
<feature type="domain" description="Aldehyde dehydrogenase" evidence="2">
    <location>
        <begin position="31"/>
        <end position="230"/>
    </location>
</feature>
<evidence type="ECO:0000259" key="2">
    <source>
        <dbReference type="Pfam" id="PF00171"/>
    </source>
</evidence>
<dbReference type="Proteomes" id="UP001595748">
    <property type="component" value="Unassembled WGS sequence"/>
</dbReference>
<evidence type="ECO:0000313" key="4">
    <source>
        <dbReference type="Proteomes" id="UP001595748"/>
    </source>
</evidence>
<feature type="domain" description="Aldehyde dehydrogenase" evidence="2">
    <location>
        <begin position="234"/>
        <end position="392"/>
    </location>
</feature>
<dbReference type="Gene3D" id="3.40.605.10">
    <property type="entry name" value="Aldehyde Dehydrogenase, Chain A, domain 1"/>
    <property type="match status" value="2"/>
</dbReference>
<reference evidence="4" key="1">
    <citation type="journal article" date="2019" name="Int. J. Syst. Evol. Microbiol.">
        <title>The Global Catalogue of Microorganisms (GCM) 10K type strain sequencing project: providing services to taxonomists for standard genome sequencing and annotation.</title>
        <authorList>
            <consortium name="The Broad Institute Genomics Platform"/>
            <consortium name="The Broad Institute Genome Sequencing Center for Infectious Disease"/>
            <person name="Wu L."/>
            <person name="Ma J."/>
        </authorList>
    </citation>
    <scope>NUCLEOTIDE SEQUENCE [LARGE SCALE GENOMIC DNA]</scope>
    <source>
        <strain evidence="4">CCTCC AB 2013263</strain>
    </source>
</reference>
<dbReference type="InterPro" id="IPR016161">
    <property type="entry name" value="Ald_DH/histidinol_DH"/>
</dbReference>
<dbReference type="InterPro" id="IPR016163">
    <property type="entry name" value="Ald_DH_C"/>
</dbReference>
<organism evidence="3 4">
    <name type="scientific">Deinococcus antarcticus</name>
    <dbReference type="NCBI Taxonomy" id="1298767"/>
    <lineage>
        <taxon>Bacteria</taxon>
        <taxon>Thermotogati</taxon>
        <taxon>Deinococcota</taxon>
        <taxon>Deinococci</taxon>
        <taxon>Deinococcales</taxon>
        <taxon>Deinococcaceae</taxon>
        <taxon>Deinococcus</taxon>
    </lineage>
</organism>
<keyword evidence="4" id="KW-1185">Reference proteome</keyword>
<evidence type="ECO:0000313" key="3">
    <source>
        <dbReference type="EMBL" id="MFC3859853.1"/>
    </source>
</evidence>
<comment type="caution">
    <text evidence="3">The sequence shown here is derived from an EMBL/GenBank/DDBJ whole genome shotgun (WGS) entry which is preliminary data.</text>
</comment>
<dbReference type="PANTHER" id="PTHR11699">
    <property type="entry name" value="ALDEHYDE DEHYDROGENASE-RELATED"/>
    <property type="match status" value="1"/>
</dbReference>
<dbReference type="SUPFAM" id="SSF53720">
    <property type="entry name" value="ALDH-like"/>
    <property type="match status" value="1"/>
</dbReference>
<dbReference type="CDD" id="cd07078">
    <property type="entry name" value="ALDH"/>
    <property type="match status" value="1"/>
</dbReference>
<dbReference type="EMBL" id="JBHRZF010000030">
    <property type="protein sequence ID" value="MFC3859853.1"/>
    <property type="molecule type" value="Genomic_DNA"/>
</dbReference>
<proteinExistence type="predicted"/>
<dbReference type="Pfam" id="PF00171">
    <property type="entry name" value="Aldedh"/>
    <property type="match status" value="2"/>
</dbReference>
<sequence length="400" mass="42670">MTQTADAKPTTARDAGEVALMIIAGECLPSNSGATYEVKNPATGKVVATVARGTPDDVNKAVAAAKAVEKQWAETPAEDRAALLFKGIELLEQNKKEIAKLLSQEQGKPVFEANGEVHHMIHGLTFYAGLASKIRGSQVPVPPAMGKHSYGMIVRRPVGISVGITPWNLPLTLMGTKVGPALIAGCPIIIKPAQTTPLSTLRVIELLNQAGIPAGVLQCVTGFGSELGDPATVPEKPRVRMGPLHAEFQRAEIEDQLADAVAKGAKVVLGGKRPEGLDEGFYFEPTIVENVSDDSKLVTEEVFGPVLPMFKYKDLDEAIARVNASEWGLGSSIWTNNMIWANRAVRDIEAGVTWVNTIHYGYDELPFGGVKASGIGREHGPEAVDFYLEDKGVVFGGLEG</sequence>
<accession>A0ABV8A5Z3</accession>
<name>A0ABV8A5Z3_9DEIO</name>
<dbReference type="RefSeq" id="WP_380076014.1">
    <property type="nucleotide sequence ID" value="NZ_JBHRZF010000030.1"/>
</dbReference>
<dbReference type="InterPro" id="IPR016162">
    <property type="entry name" value="Ald_DH_N"/>
</dbReference>
<keyword evidence="1" id="KW-0560">Oxidoreductase</keyword>
<gene>
    <name evidence="3" type="ORF">ACFOPQ_03620</name>
</gene>